<protein>
    <recommendedName>
        <fullName evidence="4">Phage replisome organizer</fullName>
    </recommendedName>
</protein>
<feature type="compositionally biased region" description="Polar residues" evidence="1">
    <location>
        <begin position="158"/>
        <end position="172"/>
    </location>
</feature>
<name>A0A7Y9WQT9_9BURK</name>
<feature type="compositionally biased region" description="Polar residues" evidence="1">
    <location>
        <begin position="127"/>
        <end position="146"/>
    </location>
</feature>
<accession>A0A7Y9WQT9</accession>
<evidence type="ECO:0000313" key="2">
    <source>
        <dbReference type="EMBL" id="NYH24675.1"/>
    </source>
</evidence>
<dbReference type="RefSeq" id="WP_179744744.1">
    <property type="nucleotide sequence ID" value="NZ_JACCAS010000001.1"/>
</dbReference>
<reference evidence="2 3" key="1">
    <citation type="submission" date="2020-07" db="EMBL/GenBank/DDBJ databases">
        <title>Exploring microbial biodiversity for novel pathways involved in the catabolism of aromatic compounds derived from lignin.</title>
        <authorList>
            <person name="Elkins J."/>
        </authorList>
    </citation>
    <scope>NUCLEOTIDE SEQUENCE [LARGE SCALE GENOMIC DNA]</scope>
    <source>
        <strain evidence="2 3">H2C3C</strain>
    </source>
</reference>
<dbReference type="AlphaFoldDB" id="A0A7Y9WQT9"/>
<evidence type="ECO:0000256" key="1">
    <source>
        <dbReference type="SAM" id="MobiDB-lite"/>
    </source>
</evidence>
<feature type="region of interest" description="Disordered" evidence="1">
    <location>
        <begin position="122"/>
        <end position="176"/>
    </location>
</feature>
<organism evidence="2 3">
    <name type="scientific">Paraburkholderia bryophila</name>
    <dbReference type="NCBI Taxonomy" id="420952"/>
    <lineage>
        <taxon>Bacteria</taxon>
        <taxon>Pseudomonadati</taxon>
        <taxon>Pseudomonadota</taxon>
        <taxon>Betaproteobacteria</taxon>
        <taxon>Burkholderiales</taxon>
        <taxon>Burkholderiaceae</taxon>
        <taxon>Paraburkholderia</taxon>
    </lineage>
</organism>
<feature type="compositionally biased region" description="Low complexity" evidence="1">
    <location>
        <begin position="147"/>
        <end position="157"/>
    </location>
</feature>
<feature type="region of interest" description="Disordered" evidence="1">
    <location>
        <begin position="315"/>
        <end position="335"/>
    </location>
</feature>
<evidence type="ECO:0008006" key="4">
    <source>
        <dbReference type="Google" id="ProtNLM"/>
    </source>
</evidence>
<gene>
    <name evidence="2" type="ORF">GGD40_004154</name>
</gene>
<dbReference type="EMBL" id="JACCAS010000001">
    <property type="protein sequence ID" value="NYH24675.1"/>
    <property type="molecule type" value="Genomic_DNA"/>
</dbReference>
<sequence>MTARTQKNAGKMPAMQFYPADWRKDPGVQALGFHDRGVWFEILCIMHESSERGVLLLNGLPMPTQALANILGLDIQILNQTLTNLTTYGVAKVRHADGALYSKRMVADENLCQIRREAGKKGGNPALLNQKSNQADNQAVNQTATPSSSSSSSSSSSTTVSKPLSPAAQSVESECGPVQASLIPGEQEGKQSAVTKAQPVDADFEAAWGIYPKRAGGNSKTEALKAWTARVKQGKKPDDMIAGVMRYAKFCAAKGNIGTEYVKQASTFFGPSLHFEEAWDIPVATERPQSGGFMTTQERNRAISDANMRAFLEDDGATPFDALPPPNDPFTIDME</sequence>
<comment type="caution">
    <text evidence="2">The sequence shown here is derived from an EMBL/GenBank/DDBJ whole genome shotgun (WGS) entry which is preliminary data.</text>
</comment>
<proteinExistence type="predicted"/>
<keyword evidence="3" id="KW-1185">Reference proteome</keyword>
<evidence type="ECO:0000313" key="3">
    <source>
        <dbReference type="Proteomes" id="UP000540929"/>
    </source>
</evidence>
<dbReference type="Proteomes" id="UP000540929">
    <property type="component" value="Unassembled WGS sequence"/>
</dbReference>